<accession>A0ABN6FLK7</accession>
<dbReference type="InterPro" id="IPR009187">
    <property type="entry name" value="Prok_Ku"/>
</dbReference>
<dbReference type="NCBIfam" id="TIGR02772">
    <property type="entry name" value="Ku_bact"/>
    <property type="match status" value="1"/>
</dbReference>
<keyword evidence="1 3" id="KW-0238">DNA-binding</keyword>
<dbReference type="PANTHER" id="PTHR41251:SF1">
    <property type="entry name" value="NON-HOMOLOGOUS END JOINING PROTEIN KU"/>
    <property type="match status" value="1"/>
</dbReference>
<evidence type="ECO:0000259" key="5">
    <source>
        <dbReference type="SMART" id="SM00559"/>
    </source>
</evidence>
<sequence>MAGPFLDLQPRARADVPVGANGTQTYPRDGMCGSLRHMRSIWKGAISFGLVSVPVKVYSATEDHDLKLHQVHDRDRGRIRYQRRCEVCGEVVEYADIDKAYEEGGQTVVLTDEDLKSLPVERSREIEVVEFVPDAQIDPMFFEKSYYLEPEKVGVKPYQLLRETLERTELTAVVKFALRQKSRLGALRVRGDVMVLQALLWPDEVREADFPIIEDTEVKISDKELKMSSSLVESLSSDFEPEQFTDEYQEQLRQLVEAKLAQGDAVNTEETFGVPAEEGEGAEVLDLMEALRRSVENRRKASRAAGGTEEKKPADDGGASPAEEKAPPKRRTRKTG</sequence>
<proteinExistence type="inferred from homology"/>
<dbReference type="PIRSF" id="PIRSF006493">
    <property type="entry name" value="Prok_Ku"/>
    <property type="match status" value="1"/>
</dbReference>
<dbReference type="PANTHER" id="PTHR41251">
    <property type="entry name" value="NON-HOMOLOGOUS END JOINING PROTEIN KU"/>
    <property type="match status" value="1"/>
</dbReference>
<dbReference type="CDD" id="cd00789">
    <property type="entry name" value="KU_like"/>
    <property type="match status" value="1"/>
</dbReference>
<gene>
    <name evidence="3 6" type="primary">ku</name>
    <name evidence="6" type="ORF">SCMU_35440</name>
</gene>
<dbReference type="Proteomes" id="UP001319861">
    <property type="component" value="Chromosome"/>
</dbReference>
<evidence type="ECO:0000313" key="6">
    <source>
        <dbReference type="EMBL" id="BCT77702.1"/>
    </source>
</evidence>
<keyword evidence="3" id="KW-0234">DNA repair</keyword>
<keyword evidence="7" id="KW-1185">Reference proteome</keyword>
<evidence type="ECO:0000256" key="2">
    <source>
        <dbReference type="ARBA" id="ARBA00023172"/>
    </source>
</evidence>
<keyword evidence="3" id="KW-0227">DNA damage</keyword>
<dbReference type="InterPro" id="IPR016194">
    <property type="entry name" value="SPOC-like_C_dom_sf"/>
</dbReference>
<dbReference type="Pfam" id="PF02735">
    <property type="entry name" value="Ku"/>
    <property type="match status" value="1"/>
</dbReference>
<dbReference type="HAMAP" id="MF_01875">
    <property type="entry name" value="Prokaryotic_Ku"/>
    <property type="match status" value="1"/>
</dbReference>
<keyword evidence="2 3" id="KW-0233">DNA recombination</keyword>
<evidence type="ECO:0000313" key="7">
    <source>
        <dbReference type="Proteomes" id="UP001319861"/>
    </source>
</evidence>
<dbReference type="SMART" id="SM00559">
    <property type="entry name" value="Ku78"/>
    <property type="match status" value="1"/>
</dbReference>
<feature type="region of interest" description="Disordered" evidence="4">
    <location>
        <begin position="295"/>
        <end position="336"/>
    </location>
</feature>
<dbReference type="SUPFAM" id="SSF100939">
    <property type="entry name" value="SPOC domain-like"/>
    <property type="match status" value="1"/>
</dbReference>
<feature type="domain" description="Ku" evidence="5">
    <location>
        <begin position="89"/>
        <end position="216"/>
    </location>
</feature>
<protein>
    <recommendedName>
        <fullName evidence="3">Non-homologous end joining protein Ku</fullName>
    </recommendedName>
</protein>
<dbReference type="InterPro" id="IPR006164">
    <property type="entry name" value="DNA_bd_Ku70/Ku80"/>
</dbReference>
<comment type="subunit">
    <text evidence="3">Homodimer. Interacts with LigD.</text>
</comment>
<evidence type="ECO:0000256" key="1">
    <source>
        <dbReference type="ARBA" id="ARBA00023125"/>
    </source>
</evidence>
<dbReference type="EMBL" id="AP024525">
    <property type="protein sequence ID" value="BCT77702.1"/>
    <property type="molecule type" value="Genomic_DNA"/>
</dbReference>
<comment type="similarity">
    <text evidence="3">Belongs to the prokaryotic Ku family.</text>
</comment>
<evidence type="ECO:0000256" key="3">
    <source>
        <dbReference type="HAMAP-Rule" id="MF_01875"/>
    </source>
</evidence>
<name>A0ABN6FLK7_SINCY</name>
<evidence type="ECO:0000256" key="4">
    <source>
        <dbReference type="SAM" id="MobiDB-lite"/>
    </source>
</evidence>
<dbReference type="Gene3D" id="2.40.290.10">
    <property type="match status" value="1"/>
</dbReference>
<reference evidence="6 7" key="1">
    <citation type="journal article" date="2021" name="J. Biosci. Bioeng.">
        <title>Identification and characterization of a chc gene cluster responsible for the aromatization pathway of cyclohexanecarboxylate degradation in Sinomonas cyclohexanicum ATCC 51369.</title>
        <authorList>
            <person name="Yamamoto T."/>
            <person name="Hasegawa Y."/>
            <person name="Lau P.C.K."/>
            <person name="Iwaki H."/>
        </authorList>
    </citation>
    <scope>NUCLEOTIDE SEQUENCE [LARGE SCALE GENOMIC DNA]</scope>
    <source>
        <strain evidence="6 7">ATCC 51369</strain>
    </source>
</reference>
<organism evidence="6 7">
    <name type="scientific">Sinomonas cyclohexanicum</name>
    <name type="common">Corynebacterium cyclohexanicum</name>
    <dbReference type="NCBI Taxonomy" id="322009"/>
    <lineage>
        <taxon>Bacteria</taxon>
        <taxon>Bacillati</taxon>
        <taxon>Actinomycetota</taxon>
        <taxon>Actinomycetes</taxon>
        <taxon>Micrococcales</taxon>
        <taxon>Micrococcaceae</taxon>
        <taxon>Sinomonas</taxon>
    </lineage>
</organism>
<comment type="function">
    <text evidence="3">With LigD forms a non-homologous end joining (NHEJ) DNA repair enzyme, which repairs dsDNA breaks with reduced fidelity. Binds linear dsDNA with 5'- and 3'- overhangs but not closed circular dsDNA nor ssDNA. Recruits and stimulates the ligase activity of LigD.</text>
</comment>